<reference evidence="1" key="1">
    <citation type="journal article" date="2019" name="Sci. Rep.">
        <title>Draft genome of Tanacetum cinerariifolium, the natural source of mosquito coil.</title>
        <authorList>
            <person name="Yamashiro T."/>
            <person name="Shiraishi A."/>
            <person name="Satake H."/>
            <person name="Nakayama K."/>
        </authorList>
    </citation>
    <scope>NUCLEOTIDE SEQUENCE</scope>
</reference>
<proteinExistence type="predicted"/>
<dbReference type="EMBL" id="BKCJ010027214">
    <property type="protein sequence ID" value="GEV56371.1"/>
    <property type="molecule type" value="Genomic_DNA"/>
</dbReference>
<protein>
    <recommendedName>
        <fullName evidence="2">Reverse transcriptase domain-containing protein</fullName>
    </recommendedName>
</protein>
<dbReference type="AlphaFoldDB" id="A0A699GPA1"/>
<accession>A0A699GPA1</accession>
<comment type="caution">
    <text evidence="1">The sequence shown here is derived from an EMBL/GenBank/DDBJ whole genome shotgun (WGS) entry which is preliminary data.</text>
</comment>
<name>A0A699GPA1_TANCI</name>
<evidence type="ECO:0000313" key="1">
    <source>
        <dbReference type="EMBL" id="GEV56371.1"/>
    </source>
</evidence>
<gene>
    <name evidence="1" type="ORF">Tci_128348</name>
</gene>
<sequence length="345" mass="38636">MANPLPNHVVNLPGDEQVKPEPAPTLLGFALAVLDIPNNNNGWIQEDPEEDSKIKEEEEEEMEIEDEMNDPEIINPYEIEEGKLPPPPAATVGTITSAPYHVQPLSGTTYVGSGSSHNVFSPGPMGKDVDIFHLKVKSLAQQMFEQANTEYLTLKRLSKMDRYLGKFDIKRRSETRDHYELKQSVSTLEDQMRGLMLEDKEEKEMLKKKLKVSQTEKEKMEQAFCHVVDWIHKHFGVEIPPFSRIDAIGCDDLYHFVKQCNYVLTIIMPPKAMSQAAIERLITQRVNAALEAERASQANAGMQGSNANGTGGKDSAPLVRECTFSSFMKCNPTSFHGKEGAIELC</sequence>
<organism evidence="1">
    <name type="scientific">Tanacetum cinerariifolium</name>
    <name type="common">Dalmatian daisy</name>
    <name type="synonym">Chrysanthemum cinerariifolium</name>
    <dbReference type="NCBI Taxonomy" id="118510"/>
    <lineage>
        <taxon>Eukaryota</taxon>
        <taxon>Viridiplantae</taxon>
        <taxon>Streptophyta</taxon>
        <taxon>Embryophyta</taxon>
        <taxon>Tracheophyta</taxon>
        <taxon>Spermatophyta</taxon>
        <taxon>Magnoliopsida</taxon>
        <taxon>eudicotyledons</taxon>
        <taxon>Gunneridae</taxon>
        <taxon>Pentapetalae</taxon>
        <taxon>asterids</taxon>
        <taxon>campanulids</taxon>
        <taxon>Asterales</taxon>
        <taxon>Asteraceae</taxon>
        <taxon>Asteroideae</taxon>
        <taxon>Anthemideae</taxon>
        <taxon>Anthemidinae</taxon>
        <taxon>Tanacetum</taxon>
    </lineage>
</organism>
<evidence type="ECO:0008006" key="2">
    <source>
        <dbReference type="Google" id="ProtNLM"/>
    </source>
</evidence>